<protein>
    <submittedName>
        <fullName evidence="6">Chromosome partition protein MukB</fullName>
    </submittedName>
</protein>
<accession>A0A7Y0R1C7</accession>
<dbReference type="AlphaFoldDB" id="A0A7Y0R1C7"/>
<feature type="coiled-coil region" evidence="5">
    <location>
        <begin position="4"/>
        <end position="66"/>
    </location>
</feature>
<evidence type="ECO:0000256" key="5">
    <source>
        <dbReference type="SAM" id="Coils"/>
    </source>
</evidence>
<dbReference type="SUPFAM" id="SSF57997">
    <property type="entry name" value="Tropomyosin"/>
    <property type="match status" value="1"/>
</dbReference>
<sequence length="188" mass="21455">SERLEEQMMVVEEAQERVMMVEEQATVAEEEVDSLKTQLADYQQALDVQQTRALQYQQAVQALEKAKQLLGDDCLTAESAQALVSELKNKESESTNALLSVKHKLDMSSAAAEQFETALKLVQSIVGQVERKDAAEQAKIVITKARESQQIAQNEQQWRAQHRDLERSLNQQRQARELVNEYQKQFHV</sequence>
<name>A0A7Y0R1C7_VIBAL</name>
<keyword evidence="3" id="KW-0226">DNA condensation</keyword>
<feature type="non-terminal residue" evidence="6">
    <location>
        <position position="1"/>
    </location>
</feature>
<dbReference type="GO" id="GO:0007059">
    <property type="term" value="P:chromosome segregation"/>
    <property type="evidence" value="ECO:0007669"/>
    <property type="project" value="UniProtKB-KW"/>
</dbReference>
<dbReference type="Proteomes" id="UP000565155">
    <property type="component" value="Unassembled WGS sequence"/>
</dbReference>
<keyword evidence="1" id="KW-0963">Cytoplasm</keyword>
<dbReference type="InterPro" id="IPR050308">
    <property type="entry name" value="MukB/SMC"/>
</dbReference>
<feature type="coiled-coil region" evidence="5">
    <location>
        <begin position="155"/>
        <end position="185"/>
    </location>
</feature>
<evidence type="ECO:0000256" key="4">
    <source>
        <dbReference type="ARBA" id="ARBA00023125"/>
    </source>
</evidence>
<dbReference type="PANTHER" id="PTHR42963">
    <property type="entry name" value="CHROMOSOME PARTITION PROTEIN MUKB"/>
    <property type="match status" value="1"/>
</dbReference>
<dbReference type="GO" id="GO:0003677">
    <property type="term" value="F:DNA binding"/>
    <property type="evidence" value="ECO:0007669"/>
    <property type="project" value="UniProtKB-KW"/>
</dbReference>
<keyword evidence="5" id="KW-0175">Coiled coil</keyword>
<gene>
    <name evidence="6" type="primary">mukB</name>
    <name evidence="6" type="ORF">HKB35_27135</name>
</gene>
<proteinExistence type="predicted"/>
<evidence type="ECO:0000256" key="3">
    <source>
        <dbReference type="ARBA" id="ARBA00023067"/>
    </source>
</evidence>
<dbReference type="EMBL" id="JABCMA010000574">
    <property type="protein sequence ID" value="NMR77257.1"/>
    <property type="molecule type" value="Genomic_DNA"/>
</dbReference>
<evidence type="ECO:0000256" key="2">
    <source>
        <dbReference type="ARBA" id="ARBA00022829"/>
    </source>
</evidence>
<reference evidence="6 7" key="1">
    <citation type="submission" date="2020-04" db="EMBL/GenBank/DDBJ databases">
        <title>Whole-genome sequencing of Vibrio spp. from China reveals different genetic environments of blaCTX-M-14 among diverse lineages.</title>
        <authorList>
            <person name="Zheng Z."/>
            <person name="Ye L."/>
            <person name="Chen S."/>
        </authorList>
    </citation>
    <scope>NUCLEOTIDE SEQUENCE [LARGE SCALE GENOMIC DNA]</scope>
    <source>
        <strain evidence="6 7">Vb1636</strain>
    </source>
</reference>
<feature type="non-terminal residue" evidence="6">
    <location>
        <position position="188"/>
    </location>
</feature>
<keyword evidence="2" id="KW-0159">Chromosome partition</keyword>
<evidence type="ECO:0000313" key="7">
    <source>
        <dbReference type="Proteomes" id="UP000565155"/>
    </source>
</evidence>
<evidence type="ECO:0000313" key="6">
    <source>
        <dbReference type="EMBL" id="NMR77257.1"/>
    </source>
</evidence>
<dbReference type="PANTHER" id="PTHR42963:SF1">
    <property type="entry name" value="DUF4476 DOMAIN-CONTAINING PROTEIN"/>
    <property type="match status" value="1"/>
</dbReference>
<evidence type="ECO:0000256" key="1">
    <source>
        <dbReference type="ARBA" id="ARBA00022490"/>
    </source>
</evidence>
<comment type="caution">
    <text evidence="6">The sequence shown here is derived from an EMBL/GenBank/DDBJ whole genome shotgun (WGS) entry which is preliminary data.</text>
</comment>
<organism evidence="6 7">
    <name type="scientific">Vibrio alginolyticus</name>
    <dbReference type="NCBI Taxonomy" id="663"/>
    <lineage>
        <taxon>Bacteria</taxon>
        <taxon>Pseudomonadati</taxon>
        <taxon>Pseudomonadota</taxon>
        <taxon>Gammaproteobacteria</taxon>
        <taxon>Vibrionales</taxon>
        <taxon>Vibrionaceae</taxon>
        <taxon>Vibrio</taxon>
    </lineage>
</organism>
<keyword evidence="4" id="KW-0238">DNA-binding</keyword>
<dbReference type="GO" id="GO:0005737">
    <property type="term" value="C:cytoplasm"/>
    <property type="evidence" value="ECO:0007669"/>
    <property type="project" value="TreeGrafter"/>
</dbReference>
<dbReference type="GO" id="GO:0030261">
    <property type="term" value="P:chromosome condensation"/>
    <property type="evidence" value="ECO:0007669"/>
    <property type="project" value="UniProtKB-KW"/>
</dbReference>